<dbReference type="EMBL" id="BOOG01000031">
    <property type="protein sequence ID" value="GIH71187.1"/>
    <property type="molecule type" value="Genomic_DNA"/>
</dbReference>
<dbReference type="GO" id="GO:0016887">
    <property type="term" value="F:ATP hydrolysis activity"/>
    <property type="evidence" value="ECO:0007669"/>
    <property type="project" value="InterPro"/>
</dbReference>
<dbReference type="InterPro" id="IPR017871">
    <property type="entry name" value="ABC_transporter-like_CS"/>
</dbReference>
<comment type="caution">
    <text evidence="7">The sequence shown here is derived from an EMBL/GenBank/DDBJ whole genome shotgun (WGS) entry which is preliminary data.</text>
</comment>
<dbReference type="InterPro" id="IPR003593">
    <property type="entry name" value="AAA+_ATPase"/>
</dbReference>
<dbReference type="Proteomes" id="UP000610966">
    <property type="component" value="Unassembled WGS sequence"/>
</dbReference>
<proteinExistence type="predicted"/>
<accession>A0A8J3RC75</accession>
<dbReference type="GO" id="GO:0005886">
    <property type="term" value="C:plasma membrane"/>
    <property type="evidence" value="ECO:0007669"/>
    <property type="project" value="UniProtKB-SubCell"/>
</dbReference>
<organism evidence="7 8">
    <name type="scientific">Sphaerimonospora thailandensis</name>
    <dbReference type="NCBI Taxonomy" id="795644"/>
    <lineage>
        <taxon>Bacteria</taxon>
        <taxon>Bacillati</taxon>
        <taxon>Actinomycetota</taxon>
        <taxon>Actinomycetes</taxon>
        <taxon>Streptosporangiales</taxon>
        <taxon>Streptosporangiaceae</taxon>
        <taxon>Sphaerimonospora</taxon>
    </lineage>
</organism>
<reference evidence="7" key="1">
    <citation type="submission" date="2021-01" db="EMBL/GenBank/DDBJ databases">
        <title>Whole genome shotgun sequence of Sphaerimonospora thailandensis NBRC 107569.</title>
        <authorList>
            <person name="Komaki H."/>
            <person name="Tamura T."/>
        </authorList>
    </citation>
    <scope>NUCLEOTIDE SEQUENCE</scope>
    <source>
        <strain evidence="7">NBRC 107569</strain>
    </source>
</reference>
<dbReference type="InterPro" id="IPR050763">
    <property type="entry name" value="ABC_transporter_ATP-binding"/>
</dbReference>
<dbReference type="Pfam" id="PF00005">
    <property type="entry name" value="ABC_tran"/>
    <property type="match status" value="1"/>
</dbReference>
<evidence type="ECO:0000256" key="3">
    <source>
        <dbReference type="ARBA" id="ARBA00022741"/>
    </source>
</evidence>
<dbReference type="InterPro" id="IPR003439">
    <property type="entry name" value="ABC_transporter-like_ATP-bd"/>
</dbReference>
<dbReference type="PANTHER" id="PTHR42711:SF16">
    <property type="entry name" value="ABC TRANSPORTER ATP-BINDING PROTEIN"/>
    <property type="match status" value="1"/>
</dbReference>
<dbReference type="InterPro" id="IPR027417">
    <property type="entry name" value="P-loop_NTPase"/>
</dbReference>
<dbReference type="PANTHER" id="PTHR42711">
    <property type="entry name" value="ABC TRANSPORTER ATP-BINDING PROTEIN"/>
    <property type="match status" value="1"/>
</dbReference>
<keyword evidence="3" id="KW-0547">Nucleotide-binding</keyword>
<evidence type="ECO:0000256" key="5">
    <source>
        <dbReference type="ARBA" id="ARBA00023251"/>
    </source>
</evidence>
<dbReference type="GO" id="GO:0046677">
    <property type="term" value="P:response to antibiotic"/>
    <property type="evidence" value="ECO:0007669"/>
    <property type="project" value="UniProtKB-KW"/>
</dbReference>
<gene>
    <name evidence="7" type="ORF">Mth01_34400</name>
</gene>
<dbReference type="PROSITE" id="PS00211">
    <property type="entry name" value="ABC_TRANSPORTER_1"/>
    <property type="match status" value="1"/>
</dbReference>
<dbReference type="CDD" id="cd03230">
    <property type="entry name" value="ABC_DR_subfamily_A"/>
    <property type="match status" value="1"/>
</dbReference>
<sequence>MPTSPSAVSFLQGEVGAQWPQAPDGGGDKYTPVGFPAAFPPRRPVPSVVHMAIITVDNLHKTYGTRVAVEDVSFSVEEGEIFGVVGRNGAGKTTTVECVAGLRTPTSGTIRVEADLKQQVGVQLQDCSLPDKIRVGEALSLYASFYSRPADWRALLEETGLDPRTAFAKLSGGQRQRLSIALALVGNPKIAILDELTTGLDPQARRDTWELIERIRDRGVTMILVTHFMEEVERLCDRVAVISAGRVLAVDTPEGLIARAGGEQRLTFRTREPVDGLRALPDVSSVTTSTDGIPAQPGRRGRAATADDAVEVVVIGTGGLLPAVMSVLPASLMSDLHVERTTLDDAFLALTGEPADQPAA</sequence>
<dbReference type="AlphaFoldDB" id="A0A8J3RC75"/>
<keyword evidence="8" id="KW-1185">Reference proteome</keyword>
<feature type="domain" description="ABC transporter" evidence="6">
    <location>
        <begin position="54"/>
        <end position="269"/>
    </location>
</feature>
<protein>
    <submittedName>
        <fullName evidence="7">Multidrug ABC transporter ATP-binding protein</fullName>
    </submittedName>
</protein>
<evidence type="ECO:0000313" key="8">
    <source>
        <dbReference type="Proteomes" id="UP000610966"/>
    </source>
</evidence>
<comment type="subcellular location">
    <subcellularLocation>
        <location evidence="1">Cell membrane</location>
        <topology evidence="1">Peripheral membrane protein</topology>
    </subcellularLocation>
</comment>
<keyword evidence="5" id="KW-0046">Antibiotic resistance</keyword>
<dbReference type="GO" id="GO:0005524">
    <property type="term" value="F:ATP binding"/>
    <property type="evidence" value="ECO:0007669"/>
    <property type="project" value="UniProtKB-KW"/>
</dbReference>
<evidence type="ECO:0000256" key="4">
    <source>
        <dbReference type="ARBA" id="ARBA00022840"/>
    </source>
</evidence>
<keyword evidence="2" id="KW-0813">Transport</keyword>
<evidence type="ECO:0000256" key="2">
    <source>
        <dbReference type="ARBA" id="ARBA00022448"/>
    </source>
</evidence>
<evidence type="ECO:0000313" key="7">
    <source>
        <dbReference type="EMBL" id="GIH71187.1"/>
    </source>
</evidence>
<evidence type="ECO:0000259" key="6">
    <source>
        <dbReference type="PROSITE" id="PS50893"/>
    </source>
</evidence>
<evidence type="ECO:0000256" key="1">
    <source>
        <dbReference type="ARBA" id="ARBA00004202"/>
    </source>
</evidence>
<dbReference type="PROSITE" id="PS50893">
    <property type="entry name" value="ABC_TRANSPORTER_2"/>
    <property type="match status" value="1"/>
</dbReference>
<dbReference type="Gene3D" id="3.40.50.300">
    <property type="entry name" value="P-loop containing nucleotide triphosphate hydrolases"/>
    <property type="match status" value="1"/>
</dbReference>
<dbReference type="SUPFAM" id="SSF52540">
    <property type="entry name" value="P-loop containing nucleoside triphosphate hydrolases"/>
    <property type="match status" value="1"/>
</dbReference>
<name>A0A8J3RC75_9ACTN</name>
<dbReference type="SMART" id="SM00382">
    <property type="entry name" value="AAA"/>
    <property type="match status" value="1"/>
</dbReference>
<keyword evidence="4 7" id="KW-0067">ATP-binding</keyword>